<reference evidence="3 4" key="1">
    <citation type="submission" date="2014-04" db="EMBL/GenBank/DDBJ databases">
        <authorList>
            <consortium name="DOE Joint Genome Institute"/>
            <person name="Kuo A."/>
            <person name="Martino E."/>
            <person name="Perotto S."/>
            <person name="Kohler A."/>
            <person name="Nagy L.G."/>
            <person name="Floudas D."/>
            <person name="Copeland A."/>
            <person name="Barry K.W."/>
            <person name="Cichocki N."/>
            <person name="Veneault-Fourrey C."/>
            <person name="LaButti K."/>
            <person name="Lindquist E.A."/>
            <person name="Lipzen A."/>
            <person name="Lundell T."/>
            <person name="Morin E."/>
            <person name="Murat C."/>
            <person name="Sun H."/>
            <person name="Tunlid A."/>
            <person name="Henrissat B."/>
            <person name="Grigoriev I.V."/>
            <person name="Hibbett D.S."/>
            <person name="Martin F."/>
            <person name="Nordberg H.P."/>
            <person name="Cantor M.N."/>
            <person name="Hua S.X."/>
        </authorList>
    </citation>
    <scope>NUCLEOTIDE SEQUENCE [LARGE SCALE GENOMIC DNA]</scope>
    <source>
        <strain evidence="3 4">Zn</strain>
    </source>
</reference>
<dbReference type="PANTHER" id="PTHR38110">
    <property type="entry name" value="CHROMOSOME 23, WHOLE GENOME SHOTGUN SEQUENCE"/>
    <property type="match status" value="1"/>
</dbReference>
<dbReference type="InterPro" id="IPR029069">
    <property type="entry name" value="HotDog_dom_sf"/>
</dbReference>
<dbReference type="AlphaFoldDB" id="A0A0C3E3E8"/>
<keyword evidence="4" id="KW-1185">Reference proteome</keyword>
<dbReference type="EMBL" id="KN832870">
    <property type="protein sequence ID" value="KIN08883.1"/>
    <property type="molecule type" value="Genomic_DNA"/>
</dbReference>
<reference evidence="4" key="2">
    <citation type="submission" date="2015-01" db="EMBL/GenBank/DDBJ databases">
        <title>Evolutionary Origins and Diversification of the Mycorrhizal Mutualists.</title>
        <authorList>
            <consortium name="DOE Joint Genome Institute"/>
            <consortium name="Mycorrhizal Genomics Consortium"/>
            <person name="Kohler A."/>
            <person name="Kuo A."/>
            <person name="Nagy L.G."/>
            <person name="Floudas D."/>
            <person name="Copeland A."/>
            <person name="Barry K.W."/>
            <person name="Cichocki N."/>
            <person name="Veneault-Fourrey C."/>
            <person name="LaButti K."/>
            <person name="Lindquist E.A."/>
            <person name="Lipzen A."/>
            <person name="Lundell T."/>
            <person name="Morin E."/>
            <person name="Murat C."/>
            <person name="Riley R."/>
            <person name="Ohm R."/>
            <person name="Sun H."/>
            <person name="Tunlid A."/>
            <person name="Henrissat B."/>
            <person name="Grigoriev I.V."/>
            <person name="Hibbett D.S."/>
            <person name="Martin F."/>
        </authorList>
    </citation>
    <scope>NUCLEOTIDE SEQUENCE [LARGE SCALE GENOMIC DNA]</scope>
    <source>
        <strain evidence="4">Zn</strain>
    </source>
</reference>
<feature type="domain" description="Acyl-CoA thioesterase-like C-terminal" evidence="2">
    <location>
        <begin position="163"/>
        <end position="314"/>
    </location>
</feature>
<evidence type="ECO:0008006" key="5">
    <source>
        <dbReference type="Google" id="ProtNLM"/>
    </source>
</evidence>
<dbReference type="InterPro" id="IPR042171">
    <property type="entry name" value="Acyl-CoA_hotdog"/>
</dbReference>
<protein>
    <recommendedName>
        <fullName evidence="5">Thioesterase domain-containing protein</fullName>
    </recommendedName>
</protein>
<dbReference type="SUPFAM" id="SSF54637">
    <property type="entry name" value="Thioesterase/thiol ester dehydrase-isomerase"/>
    <property type="match status" value="2"/>
</dbReference>
<dbReference type="Proteomes" id="UP000054321">
    <property type="component" value="Unassembled WGS sequence"/>
</dbReference>
<dbReference type="OrthoDB" id="2532955at2759"/>
<name>A0A0C3E3E8_OIDMZ</name>
<dbReference type="HOGENOM" id="CLU_050730_0_0_1"/>
<evidence type="ECO:0000259" key="2">
    <source>
        <dbReference type="Pfam" id="PF20789"/>
    </source>
</evidence>
<accession>A0A0C3E3E8</accession>
<dbReference type="InterPro" id="IPR049449">
    <property type="entry name" value="TesB_ACOT8-like_N"/>
</dbReference>
<dbReference type="InterPro" id="IPR049450">
    <property type="entry name" value="ACOT8-like_C"/>
</dbReference>
<dbReference type="Pfam" id="PF20789">
    <property type="entry name" value="4HBT_3C"/>
    <property type="match status" value="1"/>
</dbReference>
<organism evidence="3 4">
    <name type="scientific">Oidiodendron maius (strain Zn)</name>
    <dbReference type="NCBI Taxonomy" id="913774"/>
    <lineage>
        <taxon>Eukaryota</taxon>
        <taxon>Fungi</taxon>
        <taxon>Dikarya</taxon>
        <taxon>Ascomycota</taxon>
        <taxon>Pezizomycotina</taxon>
        <taxon>Leotiomycetes</taxon>
        <taxon>Leotiomycetes incertae sedis</taxon>
        <taxon>Myxotrichaceae</taxon>
        <taxon>Oidiodendron</taxon>
    </lineage>
</organism>
<dbReference type="STRING" id="913774.A0A0C3E3E8"/>
<dbReference type="InParanoid" id="A0A0C3E3E8"/>
<dbReference type="PANTHER" id="PTHR38110:SF4">
    <property type="entry name" value="THIOESTERASE-LIKE SUPERFAMILY-DOMAIN-CONTAINING PROTEIN"/>
    <property type="match status" value="1"/>
</dbReference>
<dbReference type="InterPro" id="IPR052389">
    <property type="entry name" value="Sec_Metab_Biosynth-Assoc"/>
</dbReference>
<evidence type="ECO:0000313" key="3">
    <source>
        <dbReference type="EMBL" id="KIN08883.1"/>
    </source>
</evidence>
<evidence type="ECO:0000313" key="4">
    <source>
        <dbReference type="Proteomes" id="UP000054321"/>
    </source>
</evidence>
<evidence type="ECO:0000259" key="1">
    <source>
        <dbReference type="Pfam" id="PF13622"/>
    </source>
</evidence>
<gene>
    <name evidence="3" type="ORF">OIDMADRAFT_188569</name>
</gene>
<dbReference type="Gene3D" id="2.40.160.210">
    <property type="entry name" value="Acyl-CoA thioesterase, double hotdog domain"/>
    <property type="match status" value="1"/>
</dbReference>
<sequence length="333" mass="37226">MSNVLRDQINLQQIGLHTYTSSWHHNWTIGPTLHGGHVAAVVQLAAQTHFTTTLAAQNQPDILTLHLDFLLACVPQAITITVIDLKVGKGTSTIQLQLTQKDKLKVIAMATFANFSQSVGPTAKTDWEFHPPPKPVPNFEKILAHEPDDNWLPATLAGEILPFSRRQIALYPRDGFPTTGICDLWNTFPGERMDATYLTMMTDCIPSMSDTLLHNNGTYDAHTFFKAIEAWAEKNPGVPAPLTNSLKDAARATIFDVTLTLDVEFKKSLPKKGQEWIFTRTVTKMMQDGRMDLDVTLCDHNMDILCLSRQTLMIIEAERKFGTGKKEKRKASL</sequence>
<feature type="domain" description="Acyl-CoA thioesterase-like N-terminal HotDog" evidence="1">
    <location>
        <begin position="24"/>
        <end position="113"/>
    </location>
</feature>
<dbReference type="Pfam" id="PF13622">
    <property type="entry name" value="4HBT_3"/>
    <property type="match status" value="1"/>
</dbReference>
<proteinExistence type="predicted"/>